<reference evidence="3" key="2">
    <citation type="journal article" date="2008" name="Nucleic Acids Res.">
        <title>The rice annotation project database (RAP-DB): 2008 update.</title>
        <authorList>
            <consortium name="The rice annotation project (RAP)"/>
        </authorList>
    </citation>
    <scope>GENOME REANNOTATION</scope>
    <source>
        <strain evidence="3">cv. Nipponbare</strain>
    </source>
</reference>
<accession>Q69SV1</accession>
<evidence type="ECO:0000313" key="2">
    <source>
        <dbReference type="EMBL" id="BAD33295.1"/>
    </source>
</evidence>
<evidence type="ECO:0000256" key="1">
    <source>
        <dbReference type="SAM" id="Phobius"/>
    </source>
</evidence>
<dbReference type="Proteomes" id="UP000000763">
    <property type="component" value="Chromosome 2"/>
</dbReference>
<feature type="transmembrane region" description="Helical" evidence="1">
    <location>
        <begin position="38"/>
        <end position="58"/>
    </location>
</feature>
<protein>
    <submittedName>
        <fullName evidence="2">Uncharacterized protein</fullName>
    </submittedName>
</protein>
<name>Q69SV1_ORYSJ</name>
<keyword evidence="1" id="KW-1133">Transmembrane helix</keyword>
<keyword evidence="1" id="KW-0472">Membrane</keyword>
<sequence length="59" mass="6523">MARQVARAVVALVLRIEHKHNLRGGAWRRLILAIQDDVELLLLSLLLVLVGGIPGPHLQ</sequence>
<organism evidence="2 3">
    <name type="scientific">Oryza sativa subsp. japonica</name>
    <name type="common">Rice</name>
    <dbReference type="NCBI Taxonomy" id="39947"/>
    <lineage>
        <taxon>Eukaryota</taxon>
        <taxon>Viridiplantae</taxon>
        <taxon>Streptophyta</taxon>
        <taxon>Embryophyta</taxon>
        <taxon>Tracheophyta</taxon>
        <taxon>Spermatophyta</taxon>
        <taxon>Magnoliopsida</taxon>
        <taxon>Liliopsida</taxon>
        <taxon>Poales</taxon>
        <taxon>Poaceae</taxon>
        <taxon>BOP clade</taxon>
        <taxon>Oryzoideae</taxon>
        <taxon>Oryzeae</taxon>
        <taxon>Oryzinae</taxon>
        <taxon>Oryza</taxon>
        <taxon>Oryza sativa</taxon>
    </lineage>
</organism>
<evidence type="ECO:0000313" key="3">
    <source>
        <dbReference type="Proteomes" id="UP000000763"/>
    </source>
</evidence>
<keyword evidence="1" id="KW-0812">Transmembrane</keyword>
<proteinExistence type="predicted"/>
<reference evidence="3" key="1">
    <citation type="journal article" date="2005" name="Nature">
        <title>The map-based sequence of the rice genome.</title>
        <authorList>
            <consortium name="International rice genome sequencing project (IRGSP)"/>
            <person name="Matsumoto T."/>
            <person name="Wu J."/>
            <person name="Kanamori H."/>
            <person name="Katayose Y."/>
            <person name="Fujisawa M."/>
            <person name="Namiki N."/>
            <person name="Mizuno H."/>
            <person name="Yamamoto K."/>
            <person name="Antonio B.A."/>
            <person name="Baba T."/>
            <person name="Sakata K."/>
            <person name="Nagamura Y."/>
            <person name="Aoki H."/>
            <person name="Arikawa K."/>
            <person name="Arita K."/>
            <person name="Bito T."/>
            <person name="Chiden Y."/>
            <person name="Fujitsuka N."/>
            <person name="Fukunaka R."/>
            <person name="Hamada M."/>
            <person name="Harada C."/>
            <person name="Hayashi A."/>
            <person name="Hijishita S."/>
            <person name="Honda M."/>
            <person name="Hosokawa S."/>
            <person name="Ichikawa Y."/>
            <person name="Idonuma A."/>
            <person name="Iijima M."/>
            <person name="Ikeda M."/>
            <person name="Ikeno M."/>
            <person name="Ito K."/>
            <person name="Ito S."/>
            <person name="Ito T."/>
            <person name="Ito Y."/>
            <person name="Ito Y."/>
            <person name="Iwabuchi A."/>
            <person name="Kamiya K."/>
            <person name="Karasawa W."/>
            <person name="Kurita K."/>
            <person name="Katagiri S."/>
            <person name="Kikuta A."/>
            <person name="Kobayashi H."/>
            <person name="Kobayashi N."/>
            <person name="Machita K."/>
            <person name="Maehara T."/>
            <person name="Masukawa M."/>
            <person name="Mizubayashi T."/>
            <person name="Mukai Y."/>
            <person name="Nagasaki H."/>
            <person name="Nagata Y."/>
            <person name="Naito S."/>
            <person name="Nakashima M."/>
            <person name="Nakama Y."/>
            <person name="Nakamichi Y."/>
            <person name="Nakamura M."/>
            <person name="Meguro A."/>
            <person name="Negishi M."/>
            <person name="Ohta I."/>
            <person name="Ohta T."/>
            <person name="Okamoto M."/>
            <person name="Ono N."/>
            <person name="Saji S."/>
            <person name="Sakaguchi M."/>
            <person name="Sakai K."/>
            <person name="Shibata M."/>
            <person name="Shimokawa T."/>
            <person name="Song J."/>
            <person name="Takazaki Y."/>
            <person name="Terasawa K."/>
            <person name="Tsugane M."/>
            <person name="Tsuji K."/>
            <person name="Ueda S."/>
            <person name="Waki K."/>
            <person name="Yamagata H."/>
            <person name="Yamamoto M."/>
            <person name="Yamamoto S."/>
            <person name="Yamane H."/>
            <person name="Yoshiki S."/>
            <person name="Yoshihara R."/>
            <person name="Yukawa K."/>
            <person name="Zhong H."/>
            <person name="Yano M."/>
            <person name="Yuan Q."/>
            <person name="Ouyang S."/>
            <person name="Liu J."/>
            <person name="Jones K.M."/>
            <person name="Gansberger K."/>
            <person name="Moffat K."/>
            <person name="Hill J."/>
            <person name="Bera J."/>
            <person name="Fadrosh D."/>
            <person name="Jin S."/>
            <person name="Johri S."/>
            <person name="Kim M."/>
            <person name="Overton L."/>
            <person name="Reardon M."/>
            <person name="Tsitrin T."/>
            <person name="Vuong H."/>
            <person name="Weaver B."/>
            <person name="Ciecko A."/>
            <person name="Tallon L."/>
            <person name="Jackson J."/>
            <person name="Pai G."/>
            <person name="Aken S.V."/>
            <person name="Utterback T."/>
            <person name="Reidmuller S."/>
            <person name="Feldblyum T."/>
            <person name="Hsiao J."/>
            <person name="Zismann V."/>
            <person name="Iobst S."/>
            <person name="de Vazeille A.R."/>
            <person name="Buell C.R."/>
            <person name="Ying K."/>
            <person name="Li Y."/>
            <person name="Lu T."/>
            <person name="Huang Y."/>
            <person name="Zhao Q."/>
            <person name="Feng Q."/>
            <person name="Zhang L."/>
            <person name="Zhu J."/>
            <person name="Weng Q."/>
            <person name="Mu J."/>
            <person name="Lu Y."/>
            <person name="Fan D."/>
            <person name="Liu Y."/>
            <person name="Guan J."/>
            <person name="Zhang Y."/>
            <person name="Yu S."/>
            <person name="Liu X."/>
            <person name="Zhang Y."/>
            <person name="Hong G."/>
            <person name="Han B."/>
            <person name="Choisne N."/>
            <person name="Demange N."/>
            <person name="Orjeda G."/>
            <person name="Samain S."/>
            <person name="Cattolico L."/>
            <person name="Pelletier E."/>
            <person name="Couloux A."/>
            <person name="Segurens B."/>
            <person name="Wincker P."/>
            <person name="D'Hont A."/>
            <person name="Scarpelli C."/>
            <person name="Weissenbach J."/>
            <person name="Salanoubat M."/>
            <person name="Quetier F."/>
            <person name="Yu Y."/>
            <person name="Kim H.R."/>
            <person name="Rambo T."/>
            <person name="Currie J."/>
            <person name="Collura K."/>
            <person name="Luo M."/>
            <person name="Yang T."/>
            <person name="Ammiraju J.S.S."/>
            <person name="Engler F."/>
            <person name="Soderlund C."/>
            <person name="Wing R.A."/>
            <person name="Palmer L.E."/>
            <person name="de la Bastide M."/>
            <person name="Spiegel L."/>
            <person name="Nascimento L."/>
            <person name="Zutavern T."/>
            <person name="O'Shaughnessy A."/>
            <person name="Dike S."/>
            <person name="Dedhia N."/>
            <person name="Preston R."/>
            <person name="Balija V."/>
            <person name="McCombie W.R."/>
            <person name="Chow T."/>
            <person name="Chen H."/>
            <person name="Chung M."/>
            <person name="Chen C."/>
            <person name="Shaw J."/>
            <person name="Wu H."/>
            <person name="Hsiao K."/>
            <person name="Chao Y."/>
            <person name="Chu M."/>
            <person name="Cheng C."/>
            <person name="Hour A."/>
            <person name="Lee P."/>
            <person name="Lin S."/>
            <person name="Lin Y."/>
            <person name="Liou J."/>
            <person name="Liu S."/>
            <person name="Hsing Y."/>
            <person name="Raghuvanshi S."/>
            <person name="Mohanty A."/>
            <person name="Bharti A.K."/>
            <person name="Gaur A."/>
            <person name="Gupta V."/>
            <person name="Kumar D."/>
            <person name="Ravi V."/>
            <person name="Vij S."/>
            <person name="Kapur A."/>
            <person name="Khurana P."/>
            <person name="Khurana P."/>
            <person name="Khurana J.P."/>
            <person name="Tyagi A.K."/>
            <person name="Gaikwad K."/>
            <person name="Singh A."/>
            <person name="Dalal V."/>
            <person name="Srivastava S."/>
            <person name="Dixit A."/>
            <person name="Pal A.K."/>
            <person name="Ghazi I.A."/>
            <person name="Yadav M."/>
            <person name="Pandit A."/>
            <person name="Bhargava A."/>
            <person name="Sureshbabu K."/>
            <person name="Batra K."/>
            <person name="Sharma T.R."/>
            <person name="Mohapatra T."/>
            <person name="Singh N.K."/>
            <person name="Messing J."/>
            <person name="Nelson A.B."/>
            <person name="Fuks G."/>
            <person name="Kavchok S."/>
            <person name="Keizer G."/>
            <person name="Linton E."/>
            <person name="Llaca V."/>
            <person name="Song R."/>
            <person name="Tanyolac B."/>
            <person name="Young S."/>
            <person name="Ho-Il K."/>
            <person name="Hahn J.H."/>
            <person name="Sangsakoo G."/>
            <person name="Vanavichit A."/>
            <person name="de Mattos Luiz.A.T."/>
            <person name="Zimmer P.D."/>
            <person name="Malone G."/>
            <person name="Dellagostin O."/>
            <person name="de Oliveira A.C."/>
            <person name="Bevan M."/>
            <person name="Bancroft I."/>
            <person name="Minx P."/>
            <person name="Cordum H."/>
            <person name="Wilson R."/>
            <person name="Cheng Z."/>
            <person name="Jin W."/>
            <person name="Jiang J."/>
            <person name="Leong S.A."/>
            <person name="Iwama H."/>
            <person name="Gojobori T."/>
            <person name="Itoh T."/>
            <person name="Niimura Y."/>
            <person name="Fujii Y."/>
            <person name="Habara T."/>
            <person name="Sakai H."/>
            <person name="Sato Y."/>
            <person name="Wilson G."/>
            <person name="Kumar K."/>
            <person name="McCouch S."/>
            <person name="Juretic N."/>
            <person name="Hoen D."/>
            <person name="Wright S."/>
            <person name="Bruskiewich R."/>
            <person name="Bureau T."/>
            <person name="Miyao A."/>
            <person name="Hirochika H."/>
            <person name="Nishikawa T."/>
            <person name="Kadowaki K."/>
            <person name="Sugiura M."/>
            <person name="Burr B."/>
            <person name="Sasaki T."/>
        </authorList>
    </citation>
    <scope>NUCLEOTIDE SEQUENCE [LARGE SCALE GENOMIC DNA]</scope>
    <source>
        <strain evidence="3">cv. Nipponbare</strain>
    </source>
</reference>
<dbReference type="EMBL" id="AP004876">
    <property type="protein sequence ID" value="BAD33295.1"/>
    <property type="molecule type" value="Genomic_DNA"/>
</dbReference>
<gene>
    <name evidence="2" type="primary">P0470G10.4</name>
</gene>
<dbReference type="AlphaFoldDB" id="Q69SV1"/>